<gene>
    <name evidence="1" type="ORF">CCAP1982_LOCUS2975</name>
</gene>
<protein>
    <submittedName>
        <fullName evidence="1">(Mediterranean fruit fly) hypothetical protein</fullName>
    </submittedName>
</protein>
<accession>A0A811UA62</accession>
<reference evidence="1" key="1">
    <citation type="submission" date="2020-11" db="EMBL/GenBank/DDBJ databases">
        <authorList>
            <person name="Whitehead M."/>
        </authorList>
    </citation>
    <scope>NUCLEOTIDE SEQUENCE</scope>
    <source>
        <strain evidence="1">EGII</strain>
    </source>
</reference>
<name>A0A811UA62_CERCA</name>
<keyword evidence="2" id="KW-1185">Reference proteome</keyword>
<dbReference type="Proteomes" id="UP000606786">
    <property type="component" value="Unassembled WGS sequence"/>
</dbReference>
<dbReference type="AlphaFoldDB" id="A0A811UA62"/>
<proteinExistence type="predicted"/>
<dbReference type="EMBL" id="CAJHJT010000001">
    <property type="protein sequence ID" value="CAD6994213.1"/>
    <property type="molecule type" value="Genomic_DNA"/>
</dbReference>
<sequence>MNTKTHEIRKFFSFDTLALWEKITENEGVVSRERNGQALWITTSYYEIHRRHLGDLYAGHGSGHSNSTLPPPSVASGNSELLRAQSLPFTYTYVIACCH</sequence>
<comment type="caution">
    <text evidence="1">The sequence shown here is derived from an EMBL/GenBank/DDBJ whole genome shotgun (WGS) entry which is preliminary data.</text>
</comment>
<organism evidence="1 2">
    <name type="scientific">Ceratitis capitata</name>
    <name type="common">Mediterranean fruit fly</name>
    <name type="synonym">Tephritis capitata</name>
    <dbReference type="NCBI Taxonomy" id="7213"/>
    <lineage>
        <taxon>Eukaryota</taxon>
        <taxon>Metazoa</taxon>
        <taxon>Ecdysozoa</taxon>
        <taxon>Arthropoda</taxon>
        <taxon>Hexapoda</taxon>
        <taxon>Insecta</taxon>
        <taxon>Pterygota</taxon>
        <taxon>Neoptera</taxon>
        <taxon>Endopterygota</taxon>
        <taxon>Diptera</taxon>
        <taxon>Brachycera</taxon>
        <taxon>Muscomorpha</taxon>
        <taxon>Tephritoidea</taxon>
        <taxon>Tephritidae</taxon>
        <taxon>Ceratitis</taxon>
        <taxon>Ceratitis</taxon>
    </lineage>
</organism>
<evidence type="ECO:0000313" key="1">
    <source>
        <dbReference type="EMBL" id="CAD6994213.1"/>
    </source>
</evidence>
<evidence type="ECO:0000313" key="2">
    <source>
        <dbReference type="Proteomes" id="UP000606786"/>
    </source>
</evidence>